<evidence type="ECO:0000313" key="1">
    <source>
        <dbReference type="EMBL" id="MPC70548.1"/>
    </source>
</evidence>
<name>A0A5B7HPD3_PORTR</name>
<organism evidence="1 2">
    <name type="scientific">Portunus trituberculatus</name>
    <name type="common">Swimming crab</name>
    <name type="synonym">Neptunus trituberculatus</name>
    <dbReference type="NCBI Taxonomy" id="210409"/>
    <lineage>
        <taxon>Eukaryota</taxon>
        <taxon>Metazoa</taxon>
        <taxon>Ecdysozoa</taxon>
        <taxon>Arthropoda</taxon>
        <taxon>Crustacea</taxon>
        <taxon>Multicrustacea</taxon>
        <taxon>Malacostraca</taxon>
        <taxon>Eumalacostraca</taxon>
        <taxon>Eucarida</taxon>
        <taxon>Decapoda</taxon>
        <taxon>Pleocyemata</taxon>
        <taxon>Brachyura</taxon>
        <taxon>Eubrachyura</taxon>
        <taxon>Portunoidea</taxon>
        <taxon>Portunidae</taxon>
        <taxon>Portuninae</taxon>
        <taxon>Portunus</taxon>
    </lineage>
</organism>
<keyword evidence="2" id="KW-1185">Reference proteome</keyword>
<accession>A0A5B7HPD3</accession>
<gene>
    <name evidence="1" type="ORF">E2C01_064800</name>
</gene>
<proteinExistence type="predicted"/>
<comment type="caution">
    <text evidence="1">The sequence shown here is derived from an EMBL/GenBank/DDBJ whole genome shotgun (WGS) entry which is preliminary data.</text>
</comment>
<reference evidence="1 2" key="1">
    <citation type="submission" date="2019-05" db="EMBL/GenBank/DDBJ databases">
        <title>Another draft genome of Portunus trituberculatus and its Hox gene families provides insights of decapod evolution.</title>
        <authorList>
            <person name="Jeong J.-H."/>
            <person name="Song I."/>
            <person name="Kim S."/>
            <person name="Choi T."/>
            <person name="Kim D."/>
            <person name="Ryu S."/>
            <person name="Kim W."/>
        </authorList>
    </citation>
    <scope>NUCLEOTIDE SEQUENCE [LARGE SCALE GENOMIC DNA]</scope>
    <source>
        <tissue evidence="1">Muscle</tissue>
    </source>
</reference>
<protein>
    <submittedName>
        <fullName evidence="1">Uncharacterized protein</fullName>
    </submittedName>
</protein>
<dbReference type="Proteomes" id="UP000324222">
    <property type="component" value="Unassembled WGS sequence"/>
</dbReference>
<dbReference type="AlphaFoldDB" id="A0A5B7HPD3"/>
<evidence type="ECO:0000313" key="2">
    <source>
        <dbReference type="Proteomes" id="UP000324222"/>
    </source>
</evidence>
<sequence length="71" mass="8121">MAKYQGDTWLDSKVRTTHGRLPDSTLTSLTTIICHRMLESHAIKLRFESQERQSKKVSLYVLAHLSSKCGM</sequence>
<dbReference type="EMBL" id="VSRR010031317">
    <property type="protein sequence ID" value="MPC70548.1"/>
    <property type="molecule type" value="Genomic_DNA"/>
</dbReference>